<evidence type="ECO:0000313" key="2">
    <source>
        <dbReference type="EMBL" id="PUZ25926.1"/>
    </source>
</evidence>
<evidence type="ECO:0000259" key="1">
    <source>
        <dbReference type="Pfam" id="PF13619"/>
    </source>
</evidence>
<keyword evidence="3" id="KW-1185">Reference proteome</keyword>
<reference evidence="2 3" key="1">
    <citation type="submission" date="2018-04" db="EMBL/GenBank/DDBJ databases">
        <title>Chitinophaga fuyangensis sp. nov., isolated from soil in a chemical factory.</title>
        <authorList>
            <person name="Chen K."/>
        </authorList>
    </citation>
    <scope>NUCLEOTIDE SEQUENCE [LARGE SCALE GENOMIC DNA]</scope>
    <source>
        <strain evidence="2 3">LY-1</strain>
    </source>
</reference>
<dbReference type="EMBL" id="QCYK01000002">
    <property type="protein sequence ID" value="PUZ25926.1"/>
    <property type="molecule type" value="Genomic_DNA"/>
</dbReference>
<gene>
    <name evidence="2" type="ORF">DCC81_16905</name>
</gene>
<dbReference type="OrthoDB" id="8450910at2"/>
<proteinExistence type="predicted"/>
<dbReference type="InterPro" id="IPR025309">
    <property type="entry name" value="KTSC_dom"/>
</dbReference>
<dbReference type="Proteomes" id="UP000244450">
    <property type="component" value="Unassembled WGS sequence"/>
</dbReference>
<organism evidence="2 3">
    <name type="scientific">Chitinophaga parva</name>
    <dbReference type="NCBI Taxonomy" id="2169414"/>
    <lineage>
        <taxon>Bacteria</taxon>
        <taxon>Pseudomonadati</taxon>
        <taxon>Bacteroidota</taxon>
        <taxon>Chitinophagia</taxon>
        <taxon>Chitinophagales</taxon>
        <taxon>Chitinophagaceae</taxon>
        <taxon>Chitinophaga</taxon>
    </lineage>
</organism>
<comment type="caution">
    <text evidence="2">The sequence shown here is derived from an EMBL/GenBank/DDBJ whole genome shotgun (WGS) entry which is preliminary data.</text>
</comment>
<dbReference type="AlphaFoldDB" id="A0A2T7BI13"/>
<evidence type="ECO:0000313" key="3">
    <source>
        <dbReference type="Proteomes" id="UP000244450"/>
    </source>
</evidence>
<accession>A0A2T7BI13</accession>
<sequence length="78" mass="9138">MAMVWRATPQSSSIRIAGYDARRRVLTVIYVDGDAYNYFEVPRSVWENYETEIDNGGSAGEFVNYLVKPYYRFEKQAR</sequence>
<feature type="domain" description="KTSC" evidence="1">
    <location>
        <begin position="10"/>
        <end position="71"/>
    </location>
</feature>
<name>A0A2T7BI13_9BACT</name>
<dbReference type="Pfam" id="PF13619">
    <property type="entry name" value="KTSC"/>
    <property type="match status" value="1"/>
</dbReference>
<protein>
    <submittedName>
        <fullName evidence="2">KTSC domain-containing protein</fullName>
    </submittedName>
</protein>